<dbReference type="RefSeq" id="XP_015965102.1">
    <property type="nucleotide sequence ID" value="XM_016109616.1"/>
</dbReference>
<keyword evidence="3" id="KW-1185">Reference proteome</keyword>
<keyword evidence="1" id="KW-0378">Hydrolase</keyword>
<keyword evidence="1" id="KW-0547">Nucleotide-binding</keyword>
<keyword evidence="1" id="KW-0227">DNA damage</keyword>
<dbReference type="GO" id="GO:0006281">
    <property type="term" value="P:DNA repair"/>
    <property type="evidence" value="ECO:0007669"/>
    <property type="project" value="UniProtKB-KW"/>
</dbReference>
<dbReference type="GO" id="GO:0043139">
    <property type="term" value="F:5'-3' DNA helicase activity"/>
    <property type="evidence" value="ECO:0007669"/>
    <property type="project" value="UniProtKB-EC"/>
</dbReference>
<dbReference type="InterPro" id="IPR010285">
    <property type="entry name" value="DNA_helicase_pif1-like_DEAD"/>
</dbReference>
<keyword evidence="1" id="KW-0347">Helicase</keyword>
<organism evidence="3 4">
    <name type="scientific">Arachis duranensis</name>
    <name type="common">Wild peanut</name>
    <dbReference type="NCBI Taxonomy" id="130453"/>
    <lineage>
        <taxon>Eukaryota</taxon>
        <taxon>Viridiplantae</taxon>
        <taxon>Streptophyta</taxon>
        <taxon>Embryophyta</taxon>
        <taxon>Tracheophyta</taxon>
        <taxon>Spermatophyta</taxon>
        <taxon>Magnoliopsida</taxon>
        <taxon>eudicotyledons</taxon>
        <taxon>Gunneridae</taxon>
        <taxon>Pentapetalae</taxon>
        <taxon>rosids</taxon>
        <taxon>fabids</taxon>
        <taxon>Fabales</taxon>
        <taxon>Fabaceae</taxon>
        <taxon>Papilionoideae</taxon>
        <taxon>50 kb inversion clade</taxon>
        <taxon>dalbergioids sensu lato</taxon>
        <taxon>Dalbergieae</taxon>
        <taxon>Pterocarpus clade</taxon>
        <taxon>Arachis</taxon>
    </lineage>
</organism>
<comment type="catalytic activity">
    <reaction evidence="1">
        <text>ATP + H2O = ADP + phosphate + H(+)</text>
        <dbReference type="Rhea" id="RHEA:13065"/>
        <dbReference type="ChEBI" id="CHEBI:15377"/>
        <dbReference type="ChEBI" id="CHEBI:15378"/>
        <dbReference type="ChEBI" id="CHEBI:30616"/>
        <dbReference type="ChEBI" id="CHEBI:43474"/>
        <dbReference type="ChEBI" id="CHEBI:456216"/>
        <dbReference type="EC" id="5.6.2.3"/>
    </reaction>
</comment>
<protein>
    <recommendedName>
        <fullName evidence="1">ATP-dependent DNA helicase</fullName>
        <ecNumber evidence="1">5.6.2.3</ecNumber>
    </recommendedName>
</protein>
<dbReference type="Gene3D" id="3.40.50.300">
    <property type="entry name" value="P-loop containing nucleotide triphosphate hydrolases"/>
    <property type="match status" value="1"/>
</dbReference>
<dbReference type="EC" id="5.6.2.3" evidence="1"/>
<dbReference type="GeneID" id="107488837"/>
<keyword evidence="1" id="KW-0067">ATP-binding</keyword>
<keyword evidence="1" id="KW-0233">DNA recombination</keyword>
<dbReference type="InterPro" id="IPR027417">
    <property type="entry name" value="P-loop_NTPase"/>
</dbReference>
<gene>
    <name evidence="4" type="primary">LOC107488837</name>
</gene>
<dbReference type="Proteomes" id="UP000515211">
    <property type="component" value="Chromosome 5"/>
</dbReference>
<reference evidence="4" key="2">
    <citation type="submission" date="2025-08" db="UniProtKB">
        <authorList>
            <consortium name="RefSeq"/>
        </authorList>
    </citation>
    <scope>IDENTIFICATION</scope>
    <source>
        <tissue evidence="4">Whole plant</tissue>
    </source>
</reference>
<dbReference type="PANTHER" id="PTHR10492:SF101">
    <property type="entry name" value="ATP-DEPENDENT DNA HELICASE"/>
    <property type="match status" value="1"/>
</dbReference>
<reference evidence="3" key="1">
    <citation type="journal article" date="2016" name="Nat. Genet.">
        <title>The genome sequences of Arachis duranensis and Arachis ipaensis, the diploid ancestors of cultivated peanut.</title>
        <authorList>
            <person name="Bertioli D.J."/>
            <person name="Cannon S.B."/>
            <person name="Froenicke L."/>
            <person name="Huang G."/>
            <person name="Farmer A.D."/>
            <person name="Cannon E.K."/>
            <person name="Liu X."/>
            <person name="Gao D."/>
            <person name="Clevenger J."/>
            <person name="Dash S."/>
            <person name="Ren L."/>
            <person name="Moretzsohn M.C."/>
            <person name="Shirasawa K."/>
            <person name="Huang W."/>
            <person name="Vidigal B."/>
            <person name="Abernathy B."/>
            <person name="Chu Y."/>
            <person name="Niederhuth C.E."/>
            <person name="Umale P."/>
            <person name="Araujo A.C."/>
            <person name="Kozik A."/>
            <person name="Kim K.D."/>
            <person name="Burow M.D."/>
            <person name="Varshney R.K."/>
            <person name="Wang X."/>
            <person name="Zhang X."/>
            <person name="Barkley N."/>
            <person name="Guimaraes P.M."/>
            <person name="Isobe S."/>
            <person name="Guo B."/>
            <person name="Liao B."/>
            <person name="Stalker H.T."/>
            <person name="Schmitz R.J."/>
            <person name="Scheffler B.E."/>
            <person name="Leal-Bertioli S.C."/>
            <person name="Xun X."/>
            <person name="Jackson S.A."/>
            <person name="Michelmore R."/>
            <person name="Ozias-Akins P."/>
        </authorList>
    </citation>
    <scope>NUCLEOTIDE SEQUENCE [LARGE SCALE GENOMIC DNA]</scope>
    <source>
        <strain evidence="3">cv. V14167</strain>
    </source>
</reference>
<dbReference type="GO" id="GO:0006310">
    <property type="term" value="P:DNA recombination"/>
    <property type="evidence" value="ECO:0007669"/>
    <property type="project" value="UniProtKB-KW"/>
</dbReference>
<dbReference type="Pfam" id="PF05970">
    <property type="entry name" value="PIF1"/>
    <property type="match status" value="1"/>
</dbReference>
<dbReference type="KEGG" id="adu:107488837"/>
<dbReference type="GO" id="GO:0005524">
    <property type="term" value="F:ATP binding"/>
    <property type="evidence" value="ECO:0007669"/>
    <property type="project" value="UniProtKB-KW"/>
</dbReference>
<sequence>MGFVNVHKGNYRITTTFYQTTNEADTIQVVDEIRNYYDCRVYGKLTKLLAWMLANRLFEFSRSLTYSQFPTKFVWKDDISMWMLRKQGFSVGRLTHVPRGNDEDYYLRLLLNIQKGCLSFLDLHTIDGVVYDTFKEACYELQLLQDDKEFIDALLEATTWASANYLRGLFVVLLLSNNIGRPAIVWQQCCHVLSEDVLYSQRKCMQRKEKKLQANGRSLKEYDQMPLPTLDVIDGLDDRMSMDELNFDLSSLKDETLSAAIRSECHIVLNVTSSGIASLLLPNVRTAHFRFKIPLDINEDSICCIKQGSSLARLVFKAKLVIWDEAPMLNKLCYESLDKCLHDILRFESYYNADLPFAGKVVVLGGDFRQILHVIPIGPRQEIVHASINSSYLWRFCQVLTLTENMRLTMGTNVSEVSMIKEFANWLLKIGDGLVGDSTEGESEVEIPKEMLIHDSAYAFCELVIFVYPKLLSNINRMGYFKER</sequence>
<keyword evidence="1" id="KW-0234">DNA repair</keyword>
<dbReference type="OrthoDB" id="1709335at2759"/>
<evidence type="ECO:0000259" key="2">
    <source>
        <dbReference type="Pfam" id="PF05970"/>
    </source>
</evidence>
<dbReference type="SUPFAM" id="SSF52540">
    <property type="entry name" value="P-loop containing nucleoside triphosphate hydrolases"/>
    <property type="match status" value="1"/>
</dbReference>
<name>A0A6P4DD97_ARADU</name>
<dbReference type="GO" id="GO:0000723">
    <property type="term" value="P:telomere maintenance"/>
    <property type="evidence" value="ECO:0007669"/>
    <property type="project" value="InterPro"/>
</dbReference>
<dbReference type="PANTHER" id="PTHR10492">
    <property type="match status" value="1"/>
</dbReference>
<feature type="domain" description="DNA helicase Pif1-like DEAD-box helicase" evidence="2">
    <location>
        <begin position="256"/>
        <end position="439"/>
    </location>
</feature>
<comment type="cofactor">
    <cofactor evidence="1">
        <name>Mg(2+)</name>
        <dbReference type="ChEBI" id="CHEBI:18420"/>
    </cofactor>
</comment>
<evidence type="ECO:0000313" key="4">
    <source>
        <dbReference type="RefSeq" id="XP_015965102.1"/>
    </source>
</evidence>
<evidence type="ECO:0000313" key="3">
    <source>
        <dbReference type="Proteomes" id="UP000515211"/>
    </source>
</evidence>
<proteinExistence type="inferred from homology"/>
<accession>A0A6P4DD97</accession>
<dbReference type="GO" id="GO:0016787">
    <property type="term" value="F:hydrolase activity"/>
    <property type="evidence" value="ECO:0007669"/>
    <property type="project" value="UniProtKB-KW"/>
</dbReference>
<evidence type="ECO:0000256" key="1">
    <source>
        <dbReference type="RuleBase" id="RU363044"/>
    </source>
</evidence>
<comment type="similarity">
    <text evidence="1">Belongs to the helicase family.</text>
</comment>
<dbReference type="AlphaFoldDB" id="A0A6P4DD97"/>